<evidence type="ECO:0000256" key="2">
    <source>
        <dbReference type="SAM" id="Phobius"/>
    </source>
</evidence>
<name>A0A178XW84_SINSA</name>
<gene>
    <name evidence="3" type="ORF">ATB98_05235</name>
</gene>
<dbReference type="AlphaFoldDB" id="A0A178XW84"/>
<dbReference type="RefSeq" id="WP_066878166.1">
    <property type="nucleotide sequence ID" value="NZ_LNQB01000093.1"/>
</dbReference>
<feature type="compositionally biased region" description="Low complexity" evidence="1">
    <location>
        <begin position="84"/>
        <end position="98"/>
    </location>
</feature>
<evidence type="ECO:0000256" key="1">
    <source>
        <dbReference type="SAM" id="MobiDB-lite"/>
    </source>
</evidence>
<organism evidence="3 4">
    <name type="scientific">Sinorhizobium saheli</name>
    <dbReference type="NCBI Taxonomy" id="36856"/>
    <lineage>
        <taxon>Bacteria</taxon>
        <taxon>Pseudomonadati</taxon>
        <taxon>Pseudomonadota</taxon>
        <taxon>Alphaproteobacteria</taxon>
        <taxon>Hyphomicrobiales</taxon>
        <taxon>Rhizobiaceae</taxon>
        <taxon>Sinorhizobium/Ensifer group</taxon>
        <taxon>Sinorhizobium</taxon>
    </lineage>
</organism>
<dbReference type="EMBL" id="LNQB01000093">
    <property type="protein sequence ID" value="OAP38765.1"/>
    <property type="molecule type" value="Genomic_DNA"/>
</dbReference>
<proteinExistence type="predicted"/>
<reference evidence="3 4" key="1">
    <citation type="submission" date="2015-11" db="EMBL/GenBank/DDBJ databases">
        <title>Ensifer anhuiense sp. nov., an effective nitrogen fixation bacterium with Glycine soja.</title>
        <authorList>
            <person name="Yan H."/>
            <person name="Chen W."/>
        </authorList>
    </citation>
    <scope>NUCLEOTIDE SEQUENCE [LARGE SCALE GENOMIC DNA]</scope>
    <source>
        <strain evidence="3 4">LMG 7837</strain>
    </source>
</reference>
<dbReference type="Proteomes" id="UP000078507">
    <property type="component" value="Unassembled WGS sequence"/>
</dbReference>
<evidence type="ECO:0000313" key="3">
    <source>
        <dbReference type="EMBL" id="OAP38765.1"/>
    </source>
</evidence>
<evidence type="ECO:0000313" key="4">
    <source>
        <dbReference type="Proteomes" id="UP000078507"/>
    </source>
</evidence>
<keyword evidence="2" id="KW-0472">Membrane</keyword>
<keyword evidence="4" id="KW-1185">Reference proteome</keyword>
<sequence length="98" mass="9247">MADKEPMVVNTGGSGGGWAVAIILAVLVIGGLLLFGSDLFDGVGGGGNTNVDVNAPNIEAPQAPSGGQEAQPAPSGGTQPAPAPSGGAEPAPSGGTQQ</sequence>
<comment type="caution">
    <text evidence="3">The sequence shown here is derived from an EMBL/GenBank/DDBJ whole genome shotgun (WGS) entry which is preliminary data.</text>
</comment>
<keyword evidence="2" id="KW-1133">Transmembrane helix</keyword>
<accession>A0A178XW84</accession>
<feature type="transmembrane region" description="Helical" evidence="2">
    <location>
        <begin position="15"/>
        <end position="35"/>
    </location>
</feature>
<feature type="region of interest" description="Disordered" evidence="1">
    <location>
        <begin position="45"/>
        <end position="98"/>
    </location>
</feature>
<keyword evidence="2" id="KW-0812">Transmembrane</keyword>
<protein>
    <submittedName>
        <fullName evidence="3">Uncharacterized protein</fullName>
    </submittedName>
</protein>